<dbReference type="SUPFAM" id="SSF89095">
    <property type="entry name" value="GatB/YqeY motif"/>
    <property type="match status" value="1"/>
</dbReference>
<dbReference type="Proteomes" id="UP000276215">
    <property type="component" value="Unassembled WGS sequence"/>
</dbReference>
<dbReference type="AlphaFoldDB" id="A0A3N4J940"/>
<dbReference type="EMBL" id="ML120462">
    <property type="protein sequence ID" value="RPA92960.1"/>
    <property type="molecule type" value="Genomic_DNA"/>
</dbReference>
<dbReference type="InterPro" id="IPR019004">
    <property type="entry name" value="YqeY/Aim41"/>
</dbReference>
<dbReference type="Gene3D" id="1.10.10.410">
    <property type="match status" value="1"/>
</dbReference>
<evidence type="ECO:0000256" key="1">
    <source>
        <dbReference type="RuleBase" id="RU365099"/>
    </source>
</evidence>
<keyword evidence="1" id="KW-0496">Mitochondrion</keyword>
<organism evidence="2 3">
    <name type="scientific">Choiromyces venosus 120613-1</name>
    <dbReference type="NCBI Taxonomy" id="1336337"/>
    <lineage>
        <taxon>Eukaryota</taxon>
        <taxon>Fungi</taxon>
        <taxon>Dikarya</taxon>
        <taxon>Ascomycota</taxon>
        <taxon>Pezizomycotina</taxon>
        <taxon>Pezizomycetes</taxon>
        <taxon>Pezizales</taxon>
        <taxon>Tuberaceae</taxon>
        <taxon>Choiromyces</taxon>
    </lineage>
</organism>
<dbReference type="Pfam" id="PF09424">
    <property type="entry name" value="YqeY"/>
    <property type="match status" value="1"/>
</dbReference>
<dbReference type="STRING" id="1336337.A0A3N4J940"/>
<evidence type="ECO:0000313" key="3">
    <source>
        <dbReference type="Proteomes" id="UP000276215"/>
    </source>
</evidence>
<dbReference type="PANTHER" id="PTHR28055:SF1">
    <property type="entry name" value="ALTERED INHERITANCE OF MITOCHONDRIA PROTEIN 41, MITOCHONDRIAL"/>
    <property type="match status" value="1"/>
</dbReference>
<dbReference type="OrthoDB" id="538640at2759"/>
<name>A0A3N4J940_9PEZI</name>
<gene>
    <name evidence="1" type="primary">AIM41</name>
    <name evidence="2" type="ORF">L873DRAFT_1816717</name>
</gene>
<proteinExistence type="inferred from homology"/>
<protein>
    <recommendedName>
        <fullName evidence="1">Altered inheritance of mitochondria protein 41</fullName>
    </recommendedName>
</protein>
<accession>A0A3N4J940</accession>
<dbReference type="GO" id="GO:0005739">
    <property type="term" value="C:mitochondrion"/>
    <property type="evidence" value="ECO:0007669"/>
    <property type="project" value="UniProtKB-SubCell"/>
</dbReference>
<comment type="subcellular location">
    <subcellularLocation>
        <location evidence="1">Mitochondrion</location>
    </subcellularLocation>
</comment>
<sequence length="179" mass="19227">MLSRTILRSIRVPATAGSRLYSTAQSPPLLLKLRTDLKDAMRNKDTNRLNVIRGILSDLNNASKSPKPPTTDLDILALITETKTKSAASIAEFRAAEREDLVEKESGQVAILDTYAGMVEKVSEGEIRSVVEGVIKTAKEAGERVDMGSIMKKVLAELAGRPAVKGEVAGVVKEAVKAV</sequence>
<reference evidence="2 3" key="1">
    <citation type="journal article" date="2018" name="Nat. Ecol. Evol.">
        <title>Pezizomycetes genomes reveal the molecular basis of ectomycorrhizal truffle lifestyle.</title>
        <authorList>
            <person name="Murat C."/>
            <person name="Payen T."/>
            <person name="Noel B."/>
            <person name="Kuo A."/>
            <person name="Morin E."/>
            <person name="Chen J."/>
            <person name="Kohler A."/>
            <person name="Krizsan K."/>
            <person name="Balestrini R."/>
            <person name="Da Silva C."/>
            <person name="Montanini B."/>
            <person name="Hainaut M."/>
            <person name="Levati E."/>
            <person name="Barry K.W."/>
            <person name="Belfiori B."/>
            <person name="Cichocki N."/>
            <person name="Clum A."/>
            <person name="Dockter R.B."/>
            <person name="Fauchery L."/>
            <person name="Guy J."/>
            <person name="Iotti M."/>
            <person name="Le Tacon F."/>
            <person name="Lindquist E.A."/>
            <person name="Lipzen A."/>
            <person name="Malagnac F."/>
            <person name="Mello A."/>
            <person name="Molinier V."/>
            <person name="Miyauchi S."/>
            <person name="Poulain J."/>
            <person name="Riccioni C."/>
            <person name="Rubini A."/>
            <person name="Sitrit Y."/>
            <person name="Splivallo R."/>
            <person name="Traeger S."/>
            <person name="Wang M."/>
            <person name="Zifcakova L."/>
            <person name="Wipf D."/>
            <person name="Zambonelli A."/>
            <person name="Paolocci F."/>
            <person name="Nowrousian M."/>
            <person name="Ottonello S."/>
            <person name="Baldrian P."/>
            <person name="Spatafora J.W."/>
            <person name="Henrissat B."/>
            <person name="Nagy L.G."/>
            <person name="Aury J.M."/>
            <person name="Wincker P."/>
            <person name="Grigoriev I.V."/>
            <person name="Bonfante P."/>
            <person name="Martin F.M."/>
        </authorList>
    </citation>
    <scope>NUCLEOTIDE SEQUENCE [LARGE SCALE GENOMIC DNA]</scope>
    <source>
        <strain evidence="2 3">120613-1</strain>
    </source>
</reference>
<dbReference type="InterPro" id="IPR042184">
    <property type="entry name" value="YqeY/Aim41_N"/>
</dbReference>
<dbReference type="InterPro" id="IPR003789">
    <property type="entry name" value="Asn/Gln_tRNA_amidoTrase-B-like"/>
</dbReference>
<keyword evidence="3" id="KW-1185">Reference proteome</keyword>
<dbReference type="GO" id="GO:0016884">
    <property type="term" value="F:carbon-nitrogen ligase activity, with glutamine as amido-N-donor"/>
    <property type="evidence" value="ECO:0007669"/>
    <property type="project" value="UniProtKB-UniRule"/>
</dbReference>
<evidence type="ECO:0000313" key="2">
    <source>
        <dbReference type="EMBL" id="RPA92960.1"/>
    </source>
</evidence>
<dbReference type="Gene3D" id="1.10.1510.10">
    <property type="entry name" value="Uncharacterised protein YqeY/AIM41 PF09424, N-terminal domain"/>
    <property type="match status" value="1"/>
</dbReference>
<comment type="similarity">
    <text evidence="1">Belongs to the AIM41 family.</text>
</comment>
<dbReference type="PANTHER" id="PTHR28055">
    <property type="entry name" value="ALTERED INHERITANCE OF MITOCHONDRIA PROTEIN 41, MITOCHONDRIAL"/>
    <property type="match status" value="1"/>
</dbReference>
<dbReference type="InterPro" id="IPR023168">
    <property type="entry name" value="GatB_Yqey_C_2"/>
</dbReference>